<evidence type="ECO:0000256" key="7">
    <source>
        <dbReference type="ARBA" id="ARBA00023014"/>
    </source>
</evidence>
<dbReference type="SFLD" id="SFLDG01067">
    <property type="entry name" value="SPASM/twitch_domain_containing"/>
    <property type="match status" value="1"/>
</dbReference>
<evidence type="ECO:0000256" key="4">
    <source>
        <dbReference type="ARBA" id="ARBA00022723"/>
    </source>
</evidence>
<dbReference type="PANTHER" id="PTHR22960">
    <property type="entry name" value="MOLYBDOPTERIN COFACTOR SYNTHESIS PROTEIN A"/>
    <property type="match status" value="1"/>
</dbReference>
<protein>
    <recommendedName>
        <fullName evidence="1 12">GTP 3',8-cyclase</fullName>
        <ecNumber evidence="1 12">4.1.99.22</ecNumber>
    </recommendedName>
    <alternativeName>
        <fullName evidence="12">Molybdenum cofactor biosynthesis protein A</fullName>
    </alternativeName>
</protein>
<dbReference type="InterPro" id="IPR013483">
    <property type="entry name" value="MoaA"/>
</dbReference>
<feature type="binding site" evidence="12">
    <location>
        <position position="67"/>
    </location>
    <ligand>
        <name>GTP</name>
        <dbReference type="ChEBI" id="CHEBI:37565"/>
    </ligand>
</feature>
<keyword evidence="4 12" id="KW-0479">Metal-binding</keyword>
<feature type="binding site" evidence="12">
    <location>
        <position position="126"/>
    </location>
    <ligand>
        <name>S-adenosyl-L-methionine</name>
        <dbReference type="ChEBI" id="CHEBI:59789"/>
    </ligand>
</feature>
<dbReference type="GO" id="GO:0005525">
    <property type="term" value="F:GTP binding"/>
    <property type="evidence" value="ECO:0007669"/>
    <property type="project" value="UniProtKB-UniRule"/>
</dbReference>
<dbReference type="Pfam" id="PF04055">
    <property type="entry name" value="Radical_SAM"/>
    <property type="match status" value="1"/>
</dbReference>
<keyword evidence="10 12" id="KW-0456">Lyase</keyword>
<feature type="binding site" evidence="12">
    <location>
        <position position="29"/>
    </location>
    <ligand>
        <name>S-adenosyl-L-methionine</name>
        <dbReference type="ChEBI" id="CHEBI:59789"/>
    </ligand>
</feature>
<proteinExistence type="inferred from homology"/>
<dbReference type="GO" id="GO:0046872">
    <property type="term" value="F:metal ion binding"/>
    <property type="evidence" value="ECO:0007669"/>
    <property type="project" value="UniProtKB-KW"/>
</dbReference>
<dbReference type="GO" id="GO:0051539">
    <property type="term" value="F:4 iron, 4 sulfur cluster binding"/>
    <property type="evidence" value="ECO:0007669"/>
    <property type="project" value="UniProtKB-UniRule"/>
</dbReference>
<dbReference type="InterPro" id="IPR010505">
    <property type="entry name" value="MoaA_twitch"/>
</dbReference>
<dbReference type="NCBIfam" id="TIGR02666">
    <property type="entry name" value="moaA"/>
    <property type="match status" value="1"/>
</dbReference>
<dbReference type="Gene3D" id="3.20.20.70">
    <property type="entry name" value="Aldolase class I"/>
    <property type="match status" value="1"/>
</dbReference>
<dbReference type="InterPro" id="IPR000385">
    <property type="entry name" value="MoaA_NifB_PqqE_Fe-S-bd_CS"/>
</dbReference>
<dbReference type="InterPro" id="IPR006638">
    <property type="entry name" value="Elp3/MiaA/NifB-like_rSAM"/>
</dbReference>
<comment type="function">
    <text evidence="12">Catalyzes the cyclization of GTP to (8S)-3',8-cyclo-7,8-dihydroguanosine 5'-triphosphate.</text>
</comment>
<keyword evidence="3 12" id="KW-0949">S-adenosyl-L-methionine</keyword>
<feature type="binding site" evidence="12">
    <location>
        <position position="23"/>
    </location>
    <ligand>
        <name>[4Fe-4S] cluster</name>
        <dbReference type="ChEBI" id="CHEBI:49883"/>
        <label>1</label>
        <note>4Fe-4S-S-AdoMet</note>
    </ligand>
</feature>
<name>A0A1G9HB86_9ACTN</name>
<keyword evidence="6 12" id="KW-0408">Iron</keyword>
<gene>
    <name evidence="12" type="primary">moaA</name>
    <name evidence="14" type="ORF">SAMN04488242_0200</name>
</gene>
<comment type="catalytic activity">
    <reaction evidence="11 12">
        <text>GTP + AH2 + S-adenosyl-L-methionine = (8S)-3',8-cyclo-7,8-dihydroguanosine 5'-triphosphate + 5'-deoxyadenosine + L-methionine + A + H(+)</text>
        <dbReference type="Rhea" id="RHEA:49576"/>
        <dbReference type="ChEBI" id="CHEBI:13193"/>
        <dbReference type="ChEBI" id="CHEBI:15378"/>
        <dbReference type="ChEBI" id="CHEBI:17319"/>
        <dbReference type="ChEBI" id="CHEBI:17499"/>
        <dbReference type="ChEBI" id="CHEBI:37565"/>
        <dbReference type="ChEBI" id="CHEBI:57844"/>
        <dbReference type="ChEBI" id="CHEBI:59789"/>
        <dbReference type="ChEBI" id="CHEBI:131766"/>
        <dbReference type="EC" id="4.1.99.22"/>
    </reaction>
</comment>
<sequence length="338" mass="36933">MLGLKDAYGRVARDMRVSLTDRCNLRCTYCMPAEGMEWMPGEVTLTDDETIRLIRVAVELLGVTKVRFTGGEPLIRPGLADIVAGTKAMTAHHGGAPEAALTTNGIGLDRKLPALAAAGLDRVNISLDSLDRDRYKQLARRDRLADVLRSIDAVAASDLKPVKINSVIMRGVNEQDAIPLAEFALRNGYQLRFIEQMPLGPKGEWDRSQMVTQRELLDTLHTRFTLVPVDEPRGTSPAEIWDVLPDGTQPGGRIGVIASVTNPFCGACDRTRLTSDGQVRTCLFSNTETDLRSMMRGGASDQELADAWTGAHRLKPRAHGIDEDGFVQPERNMSAIGG</sequence>
<dbReference type="PROSITE" id="PS51918">
    <property type="entry name" value="RADICAL_SAM"/>
    <property type="match status" value="1"/>
</dbReference>
<feature type="binding site" evidence="12">
    <location>
        <position position="102"/>
    </location>
    <ligand>
        <name>GTP</name>
        <dbReference type="ChEBI" id="CHEBI:37565"/>
    </ligand>
</feature>
<feature type="binding site" evidence="12">
    <location>
        <position position="268"/>
    </location>
    <ligand>
        <name>[4Fe-4S] cluster</name>
        <dbReference type="ChEBI" id="CHEBI:49883"/>
        <label>2</label>
        <note>4Fe-4S-substrate</note>
    </ligand>
</feature>
<keyword evidence="7 12" id="KW-0411">Iron-sulfur</keyword>
<dbReference type="SFLD" id="SFLDG01383">
    <property type="entry name" value="cyclic_pyranopterin_phosphate"/>
    <property type="match status" value="1"/>
</dbReference>
<dbReference type="InterPro" id="IPR058240">
    <property type="entry name" value="rSAM_sf"/>
</dbReference>
<dbReference type="GO" id="GO:0061798">
    <property type="term" value="F:GTP 3',8'-cyclase activity"/>
    <property type="evidence" value="ECO:0007669"/>
    <property type="project" value="UniProtKB-UniRule"/>
</dbReference>
<keyword evidence="5 12" id="KW-0547">Nucleotide-binding</keyword>
<feature type="binding site" evidence="12">
    <location>
        <position position="163"/>
    </location>
    <ligand>
        <name>GTP</name>
        <dbReference type="ChEBI" id="CHEBI:37565"/>
    </ligand>
</feature>
<evidence type="ECO:0000313" key="15">
    <source>
        <dbReference type="Proteomes" id="UP000199475"/>
    </source>
</evidence>
<dbReference type="Proteomes" id="UP000199475">
    <property type="component" value="Unassembled WGS sequence"/>
</dbReference>
<dbReference type="PROSITE" id="PS01305">
    <property type="entry name" value="MOAA_NIFB_PQQE"/>
    <property type="match status" value="1"/>
</dbReference>
<feature type="binding site" evidence="12">
    <location>
        <position position="30"/>
    </location>
    <ligand>
        <name>[4Fe-4S] cluster</name>
        <dbReference type="ChEBI" id="CHEBI:49883"/>
        <label>1</label>
        <note>4Fe-4S-S-AdoMet</note>
    </ligand>
</feature>
<dbReference type="AlphaFoldDB" id="A0A1G9HB86"/>
<evidence type="ECO:0000256" key="12">
    <source>
        <dbReference type="HAMAP-Rule" id="MF_01225"/>
    </source>
</evidence>
<dbReference type="InterPro" id="IPR040064">
    <property type="entry name" value="MoaA-like"/>
</dbReference>
<dbReference type="InterPro" id="IPR007197">
    <property type="entry name" value="rSAM"/>
</dbReference>
<evidence type="ECO:0000256" key="9">
    <source>
        <dbReference type="ARBA" id="ARBA00023150"/>
    </source>
</evidence>
<dbReference type="InterPro" id="IPR050105">
    <property type="entry name" value="MoCo_biosynth_MoaA/MoaC"/>
</dbReference>
<dbReference type="PANTHER" id="PTHR22960:SF0">
    <property type="entry name" value="MOLYBDENUM COFACTOR BIOSYNTHESIS PROTEIN 1"/>
    <property type="match status" value="1"/>
</dbReference>
<comment type="cofactor">
    <cofactor evidence="12">
        <name>[4Fe-4S] cluster</name>
        <dbReference type="ChEBI" id="CHEBI:49883"/>
    </cofactor>
    <text evidence="12">Binds 2 [4Fe-4S] clusters. Binds 1 [4Fe-4S] cluster coordinated with 3 cysteines and an exchangeable S-adenosyl-L-methionine and 1 [4Fe-4S] cluster coordinated with 3 cysteines and the GTP-derived substrate.</text>
</comment>
<feature type="binding site" evidence="12">
    <location>
        <begin position="270"/>
        <end position="272"/>
    </location>
    <ligand>
        <name>GTP</name>
        <dbReference type="ChEBI" id="CHEBI:37565"/>
    </ligand>
</feature>
<dbReference type="RefSeq" id="WP_093248075.1">
    <property type="nucleotide sequence ID" value="NZ_FNGP01000001.1"/>
</dbReference>
<comment type="similarity">
    <text evidence="12">Belongs to the radical SAM superfamily. MoaA family.</text>
</comment>
<dbReference type="SMART" id="SM00729">
    <property type="entry name" value="Elp3"/>
    <property type="match status" value="1"/>
</dbReference>
<evidence type="ECO:0000256" key="8">
    <source>
        <dbReference type="ARBA" id="ARBA00023134"/>
    </source>
</evidence>
<dbReference type="GO" id="GO:0006777">
    <property type="term" value="P:Mo-molybdopterin cofactor biosynthetic process"/>
    <property type="evidence" value="ECO:0007669"/>
    <property type="project" value="UniProtKB-UniRule"/>
</dbReference>
<dbReference type="UniPathway" id="UPA00344"/>
<feature type="binding site" evidence="12">
    <location>
        <position position="265"/>
    </location>
    <ligand>
        <name>[4Fe-4S] cluster</name>
        <dbReference type="ChEBI" id="CHEBI:49883"/>
        <label>2</label>
        <note>4Fe-4S-substrate</note>
    </ligand>
</feature>
<dbReference type="HAMAP" id="MF_01225_B">
    <property type="entry name" value="MoaA_B"/>
    <property type="match status" value="1"/>
</dbReference>
<feature type="binding site" evidence="12">
    <location>
        <position position="16"/>
    </location>
    <ligand>
        <name>GTP</name>
        <dbReference type="ChEBI" id="CHEBI:37565"/>
    </ligand>
</feature>
<dbReference type="InterPro" id="IPR013785">
    <property type="entry name" value="Aldolase_TIM"/>
</dbReference>
<evidence type="ECO:0000256" key="1">
    <source>
        <dbReference type="ARBA" id="ARBA00012167"/>
    </source>
</evidence>
<evidence type="ECO:0000256" key="2">
    <source>
        <dbReference type="ARBA" id="ARBA00022485"/>
    </source>
</evidence>
<keyword evidence="15" id="KW-1185">Reference proteome</keyword>
<reference evidence="14 15" key="1">
    <citation type="submission" date="2016-10" db="EMBL/GenBank/DDBJ databases">
        <authorList>
            <person name="de Groot N.N."/>
        </authorList>
    </citation>
    <scope>NUCLEOTIDE SEQUENCE [LARGE SCALE GENOMIC DNA]</scope>
    <source>
        <strain evidence="14 15">CGMCC 1.9159</strain>
    </source>
</reference>
<feature type="binding site" evidence="12">
    <location>
        <position position="197"/>
    </location>
    <ligand>
        <name>S-adenosyl-L-methionine</name>
        <dbReference type="ChEBI" id="CHEBI:59789"/>
    </ligand>
</feature>
<dbReference type="STRING" id="686624.SAMN04488242_0200"/>
<dbReference type="CDD" id="cd21117">
    <property type="entry name" value="Twitch_MoaA"/>
    <property type="match status" value="1"/>
</dbReference>
<comment type="subunit">
    <text evidence="12">Monomer and homodimer.</text>
</comment>
<dbReference type="GO" id="GO:0061799">
    <property type="term" value="F:cyclic pyranopterin monophosphate synthase activity"/>
    <property type="evidence" value="ECO:0007669"/>
    <property type="project" value="TreeGrafter"/>
</dbReference>
<accession>A0A1G9HB86</accession>
<dbReference type="GO" id="GO:1904047">
    <property type="term" value="F:S-adenosyl-L-methionine binding"/>
    <property type="evidence" value="ECO:0007669"/>
    <property type="project" value="UniProtKB-UniRule"/>
</dbReference>
<evidence type="ECO:0000256" key="3">
    <source>
        <dbReference type="ARBA" id="ARBA00022691"/>
    </source>
</evidence>
<organism evidence="14 15">
    <name type="scientific">Tessaracoccus oleiagri</name>
    <dbReference type="NCBI Taxonomy" id="686624"/>
    <lineage>
        <taxon>Bacteria</taxon>
        <taxon>Bacillati</taxon>
        <taxon>Actinomycetota</taxon>
        <taxon>Actinomycetes</taxon>
        <taxon>Propionibacteriales</taxon>
        <taxon>Propionibacteriaceae</taxon>
        <taxon>Tessaracoccus</taxon>
    </lineage>
</organism>
<evidence type="ECO:0000256" key="6">
    <source>
        <dbReference type="ARBA" id="ARBA00023004"/>
    </source>
</evidence>
<dbReference type="EMBL" id="FNGP01000001">
    <property type="protein sequence ID" value="SDL10220.1"/>
    <property type="molecule type" value="Genomic_DNA"/>
</dbReference>
<feature type="binding site" evidence="12">
    <location>
        <position position="27"/>
    </location>
    <ligand>
        <name>[4Fe-4S] cluster</name>
        <dbReference type="ChEBI" id="CHEBI:49883"/>
        <label>1</label>
        <note>4Fe-4S-S-AdoMet</note>
    </ligand>
</feature>
<evidence type="ECO:0000256" key="11">
    <source>
        <dbReference type="ARBA" id="ARBA00048697"/>
    </source>
</evidence>
<dbReference type="SFLD" id="SFLDG01386">
    <property type="entry name" value="main_SPASM_domain-containing"/>
    <property type="match status" value="1"/>
</dbReference>
<evidence type="ECO:0000313" key="14">
    <source>
        <dbReference type="EMBL" id="SDL10220.1"/>
    </source>
</evidence>
<keyword evidence="2 12" id="KW-0004">4Fe-4S</keyword>
<feature type="binding site" evidence="12">
    <location>
        <position position="282"/>
    </location>
    <ligand>
        <name>[4Fe-4S] cluster</name>
        <dbReference type="ChEBI" id="CHEBI:49883"/>
        <label>2</label>
        <note>4Fe-4S-substrate</note>
    </ligand>
</feature>
<dbReference type="SUPFAM" id="SSF102114">
    <property type="entry name" value="Radical SAM enzymes"/>
    <property type="match status" value="1"/>
</dbReference>
<dbReference type="SFLD" id="SFLDS00029">
    <property type="entry name" value="Radical_SAM"/>
    <property type="match status" value="1"/>
</dbReference>
<keyword evidence="9 12" id="KW-0501">Molybdenum cofactor biosynthesis</keyword>
<dbReference type="Pfam" id="PF06463">
    <property type="entry name" value="Mob_synth_C"/>
    <property type="match status" value="1"/>
</dbReference>
<comment type="pathway">
    <text evidence="12">Cofactor biosynthesis; molybdopterin biosynthesis.</text>
</comment>
<dbReference type="CDD" id="cd01335">
    <property type="entry name" value="Radical_SAM"/>
    <property type="match status" value="1"/>
</dbReference>
<feature type="domain" description="Radical SAM core" evidence="13">
    <location>
        <begin position="7"/>
        <end position="228"/>
    </location>
</feature>
<feature type="binding site" evidence="12">
    <location>
        <position position="71"/>
    </location>
    <ligand>
        <name>S-adenosyl-L-methionine</name>
        <dbReference type="ChEBI" id="CHEBI:59789"/>
    </ligand>
</feature>
<dbReference type="EC" id="4.1.99.22" evidence="1 12"/>
<evidence type="ECO:0000256" key="5">
    <source>
        <dbReference type="ARBA" id="ARBA00022741"/>
    </source>
</evidence>
<evidence type="ECO:0000256" key="10">
    <source>
        <dbReference type="ARBA" id="ARBA00023239"/>
    </source>
</evidence>
<dbReference type="OrthoDB" id="9763993at2"/>
<evidence type="ECO:0000259" key="13">
    <source>
        <dbReference type="PROSITE" id="PS51918"/>
    </source>
</evidence>
<keyword evidence="8 12" id="KW-0342">GTP-binding</keyword>